<evidence type="ECO:0000313" key="2">
    <source>
        <dbReference type="EMBL" id="EGF11707.1"/>
    </source>
</evidence>
<sequence>MHISSASPFAVSVKHRREQIRKSAKSGRKTSYRAKPPQTGRTRKKSRLKTLWA</sequence>
<dbReference type="Proteomes" id="UP000004105">
    <property type="component" value="Unassembled WGS sequence"/>
</dbReference>
<comment type="caution">
    <text evidence="2">The sequence shown here is derived from an EMBL/GenBank/DDBJ whole genome shotgun (WGS) entry which is preliminary data.</text>
</comment>
<gene>
    <name evidence="2" type="ORF">HMPREF9123_0619</name>
</gene>
<dbReference type="HOGENOM" id="CLU_3063789_0_0_4"/>
<dbReference type="AlphaFoldDB" id="F2BA65"/>
<protein>
    <submittedName>
        <fullName evidence="2">Uncharacterized protein</fullName>
    </submittedName>
</protein>
<proteinExistence type="predicted"/>
<accession>F2BA65</accession>
<evidence type="ECO:0000313" key="3">
    <source>
        <dbReference type="Proteomes" id="UP000004105"/>
    </source>
</evidence>
<keyword evidence="3" id="KW-1185">Reference proteome</keyword>
<feature type="compositionally biased region" description="Basic residues" evidence="1">
    <location>
        <begin position="13"/>
        <end position="32"/>
    </location>
</feature>
<dbReference type="EMBL" id="AFAY01000011">
    <property type="protein sequence ID" value="EGF11707.1"/>
    <property type="molecule type" value="Genomic_DNA"/>
</dbReference>
<evidence type="ECO:0000256" key="1">
    <source>
        <dbReference type="SAM" id="MobiDB-lite"/>
    </source>
</evidence>
<organism evidence="2 3">
    <name type="scientific">Neisseria bacilliformis ATCC BAA-1200</name>
    <dbReference type="NCBI Taxonomy" id="888742"/>
    <lineage>
        <taxon>Bacteria</taxon>
        <taxon>Pseudomonadati</taxon>
        <taxon>Pseudomonadota</taxon>
        <taxon>Betaproteobacteria</taxon>
        <taxon>Neisseriales</taxon>
        <taxon>Neisseriaceae</taxon>
        <taxon>Neisseria</taxon>
    </lineage>
</organism>
<feature type="region of interest" description="Disordered" evidence="1">
    <location>
        <begin position="1"/>
        <end position="53"/>
    </location>
</feature>
<name>F2BA65_9NEIS</name>
<reference evidence="2 3" key="1">
    <citation type="submission" date="2011-02" db="EMBL/GenBank/DDBJ databases">
        <authorList>
            <person name="Muzny D."/>
            <person name="Qin X."/>
            <person name="Deng J."/>
            <person name="Jiang H."/>
            <person name="Liu Y."/>
            <person name="Qu J."/>
            <person name="Song X.-Z."/>
            <person name="Zhang L."/>
            <person name="Thornton R."/>
            <person name="Coyle M."/>
            <person name="Francisco L."/>
            <person name="Jackson L."/>
            <person name="Javaid M."/>
            <person name="Korchina V."/>
            <person name="Kovar C."/>
            <person name="Mata R."/>
            <person name="Mathew T."/>
            <person name="Ngo R."/>
            <person name="Nguyen L."/>
            <person name="Nguyen N."/>
            <person name="Okwuonu G."/>
            <person name="Ongeri F."/>
            <person name="Pham C."/>
            <person name="Simmons D."/>
            <person name="Wilczek-Boney K."/>
            <person name="Hale W."/>
            <person name="Jakkamsetti A."/>
            <person name="Pham P."/>
            <person name="Ruth R."/>
            <person name="San Lucas F."/>
            <person name="Warren J."/>
            <person name="Zhang J."/>
            <person name="Zhao Z."/>
            <person name="Zhou C."/>
            <person name="Zhu D."/>
            <person name="Lee S."/>
            <person name="Bess C."/>
            <person name="Blankenburg K."/>
            <person name="Forbes L."/>
            <person name="Fu Q."/>
            <person name="Gubbala S."/>
            <person name="Hirani K."/>
            <person name="Jayaseelan J.C."/>
            <person name="Lara F."/>
            <person name="Munidasa M."/>
            <person name="Palculict T."/>
            <person name="Patil S."/>
            <person name="Pu L.-L."/>
            <person name="Saada N."/>
            <person name="Tang L."/>
            <person name="Weissenberger G."/>
            <person name="Zhu Y."/>
            <person name="Hemphill L."/>
            <person name="Shang Y."/>
            <person name="Youmans B."/>
            <person name="Ayvaz T."/>
            <person name="Ross M."/>
            <person name="Santibanez J."/>
            <person name="Aqrawi P."/>
            <person name="Gross S."/>
            <person name="Joshi V."/>
            <person name="Fowler G."/>
            <person name="Nazareth L."/>
            <person name="Reid J."/>
            <person name="Worley K."/>
            <person name="Petrosino J."/>
            <person name="Highlander S."/>
            <person name="Gibbs R."/>
        </authorList>
    </citation>
    <scope>NUCLEOTIDE SEQUENCE [LARGE SCALE GENOMIC DNA]</scope>
    <source>
        <strain evidence="2 3">ATCC BAA-1200</strain>
    </source>
</reference>
<feature type="compositionally biased region" description="Basic residues" evidence="1">
    <location>
        <begin position="41"/>
        <end position="53"/>
    </location>
</feature>